<proteinExistence type="predicted"/>
<feature type="region of interest" description="Disordered" evidence="1">
    <location>
        <begin position="221"/>
        <end position="254"/>
    </location>
</feature>
<reference evidence="3" key="1">
    <citation type="submission" date="2023-07" db="EMBL/GenBank/DDBJ databases">
        <authorList>
            <consortium name="CYATHOMIX"/>
        </authorList>
    </citation>
    <scope>NUCLEOTIDE SEQUENCE</scope>
    <source>
        <strain evidence="3">N/A</strain>
    </source>
</reference>
<accession>A0AA36H1Q8</accession>
<evidence type="ECO:0000313" key="4">
    <source>
        <dbReference type="Proteomes" id="UP001176961"/>
    </source>
</evidence>
<evidence type="ECO:0000313" key="3">
    <source>
        <dbReference type="EMBL" id="CAJ0602018.1"/>
    </source>
</evidence>
<feature type="chain" id="PRO_5041384412" description="SCP domain-containing protein" evidence="2">
    <location>
        <begin position="19"/>
        <end position="336"/>
    </location>
</feature>
<evidence type="ECO:0000256" key="2">
    <source>
        <dbReference type="SAM" id="SignalP"/>
    </source>
</evidence>
<sequence>MLYINIGTVTLFLATCIAEPLCPNGTIEKENATAIIDKLNQPRRNLADGLQATADGALLPPAKNMSDLQWDCEVEEALIEMTSKLCPTPGGVDVALDYSFFWFPFNPENDGNLLDFLTEELAKIEDEAPTNITSDAVVYNHDNNYGYALAYYSNIVRASTKKFACIKVDGDCYVFDTDNLLLFCATEQPELQIGDIVYEIAKVTTTTTTASITSKPVASSMTTSTSPTITSTSSMTTSISSMTTSTSPMTTSSNDGLNATQCAIPSTTPKCATISSRKLKRDVKAALLANLLMDKSNAPTTGAAKNIHRKQIRHPETPVVLSVRRTRATRKATAKN</sequence>
<dbReference type="InterPro" id="IPR035940">
    <property type="entry name" value="CAP_sf"/>
</dbReference>
<evidence type="ECO:0008006" key="5">
    <source>
        <dbReference type="Google" id="ProtNLM"/>
    </source>
</evidence>
<dbReference type="Gene3D" id="3.40.33.10">
    <property type="entry name" value="CAP"/>
    <property type="match status" value="1"/>
</dbReference>
<keyword evidence="4" id="KW-1185">Reference proteome</keyword>
<protein>
    <recommendedName>
        <fullName evidence="5">SCP domain-containing protein</fullName>
    </recommendedName>
</protein>
<name>A0AA36H1Q8_CYLNA</name>
<comment type="caution">
    <text evidence="3">The sequence shown here is derived from an EMBL/GenBank/DDBJ whole genome shotgun (WGS) entry which is preliminary data.</text>
</comment>
<keyword evidence="2" id="KW-0732">Signal</keyword>
<organism evidence="3 4">
    <name type="scientific">Cylicocyclus nassatus</name>
    <name type="common">Nematode worm</name>
    <dbReference type="NCBI Taxonomy" id="53992"/>
    <lineage>
        <taxon>Eukaryota</taxon>
        <taxon>Metazoa</taxon>
        <taxon>Ecdysozoa</taxon>
        <taxon>Nematoda</taxon>
        <taxon>Chromadorea</taxon>
        <taxon>Rhabditida</taxon>
        <taxon>Rhabditina</taxon>
        <taxon>Rhabditomorpha</taxon>
        <taxon>Strongyloidea</taxon>
        <taxon>Strongylidae</taxon>
        <taxon>Cylicocyclus</taxon>
    </lineage>
</organism>
<gene>
    <name evidence="3" type="ORF">CYNAS_LOCUS14001</name>
</gene>
<dbReference type="EMBL" id="CATQJL010000305">
    <property type="protein sequence ID" value="CAJ0602018.1"/>
    <property type="molecule type" value="Genomic_DNA"/>
</dbReference>
<evidence type="ECO:0000256" key="1">
    <source>
        <dbReference type="SAM" id="MobiDB-lite"/>
    </source>
</evidence>
<dbReference type="SUPFAM" id="SSF55797">
    <property type="entry name" value="PR-1-like"/>
    <property type="match status" value="1"/>
</dbReference>
<feature type="compositionally biased region" description="Low complexity" evidence="1">
    <location>
        <begin position="221"/>
        <end position="253"/>
    </location>
</feature>
<dbReference type="AlphaFoldDB" id="A0AA36H1Q8"/>
<dbReference type="Proteomes" id="UP001176961">
    <property type="component" value="Unassembled WGS sequence"/>
</dbReference>
<feature type="signal peptide" evidence="2">
    <location>
        <begin position="1"/>
        <end position="18"/>
    </location>
</feature>